<evidence type="ECO:0000256" key="2">
    <source>
        <dbReference type="ARBA" id="ARBA00022747"/>
    </source>
</evidence>
<dbReference type="InterPro" id="IPR052021">
    <property type="entry name" value="Type-I_RS_S_subunit"/>
</dbReference>
<dbReference type="Gene3D" id="1.10.287.1120">
    <property type="entry name" value="Bipartite methylase S protein"/>
    <property type="match status" value="1"/>
</dbReference>
<dbReference type="Pfam" id="PF01420">
    <property type="entry name" value="Methylase_S"/>
    <property type="match status" value="2"/>
</dbReference>
<evidence type="ECO:0000259" key="4">
    <source>
        <dbReference type="Pfam" id="PF01420"/>
    </source>
</evidence>
<dbReference type="AlphaFoldDB" id="A0A1F7RZ72"/>
<organism evidence="5 6">
    <name type="scientific">Candidatus Schekmanbacteria bacterium RBG_16_38_10</name>
    <dbReference type="NCBI Taxonomy" id="1817879"/>
    <lineage>
        <taxon>Bacteria</taxon>
        <taxon>Candidatus Schekmaniibacteriota</taxon>
    </lineage>
</organism>
<dbReference type="Gene3D" id="3.90.220.20">
    <property type="entry name" value="DNA methylase specificity domains"/>
    <property type="match status" value="2"/>
</dbReference>
<dbReference type="SUPFAM" id="SSF116734">
    <property type="entry name" value="DNA methylase specificity domain"/>
    <property type="match status" value="2"/>
</dbReference>
<accession>A0A1F7RZ72</accession>
<dbReference type="EMBL" id="MGDE01000069">
    <property type="protein sequence ID" value="OGL46876.1"/>
    <property type="molecule type" value="Genomic_DNA"/>
</dbReference>
<feature type="non-terminal residue" evidence="5">
    <location>
        <position position="1"/>
    </location>
</feature>
<feature type="domain" description="Type I restriction modification DNA specificity" evidence="4">
    <location>
        <begin position="7"/>
        <end position="119"/>
    </location>
</feature>
<feature type="domain" description="Type I restriction modification DNA specificity" evidence="4">
    <location>
        <begin position="215"/>
        <end position="320"/>
    </location>
</feature>
<sequence>IDIETAKKSQRIKRNDVLFAGSGETLDEIGKCVAYTKDVEAYAGGDIVIFSQNNVDCIYLSYSLNSDLMTKQKRKLGQGYSVVHIYSSGLNKLYVPLPPLPEQKKIAEILSSWDEAIEQVANLINTKIAYKKALMQKLLTGKLRFKEFSKKAFHKTELGKFLSPTPRPVPRPNSSYTALGIRSHGKGTFLKTIENPETVMMDTLYEVKENDLIVNITFAWEGAIAIVKKSDEGALVSHRFPTYTFNREIAIPEYFRHVIQTKRFVYELGLVSPGGAGRNRVLSKTDFLNLVVSIPSADEQKKIAAVLNGIDKETELLEKKLGCLKTQGKGLMQKLLIGKIRVKV</sequence>
<dbReference type="PANTHER" id="PTHR30408:SF12">
    <property type="entry name" value="TYPE I RESTRICTION ENZYME MJAVIII SPECIFICITY SUBUNIT"/>
    <property type="match status" value="1"/>
</dbReference>
<evidence type="ECO:0000256" key="1">
    <source>
        <dbReference type="ARBA" id="ARBA00010923"/>
    </source>
</evidence>
<comment type="similarity">
    <text evidence="1">Belongs to the type-I restriction system S methylase family.</text>
</comment>
<proteinExistence type="inferred from homology"/>
<name>A0A1F7RZ72_9BACT</name>
<dbReference type="GO" id="GO:0009307">
    <property type="term" value="P:DNA restriction-modification system"/>
    <property type="evidence" value="ECO:0007669"/>
    <property type="project" value="UniProtKB-KW"/>
</dbReference>
<reference evidence="5 6" key="1">
    <citation type="journal article" date="2016" name="Nat. Commun.">
        <title>Thousands of microbial genomes shed light on interconnected biogeochemical processes in an aquifer system.</title>
        <authorList>
            <person name="Anantharaman K."/>
            <person name="Brown C.T."/>
            <person name="Hug L.A."/>
            <person name="Sharon I."/>
            <person name="Castelle C.J."/>
            <person name="Probst A.J."/>
            <person name="Thomas B.C."/>
            <person name="Singh A."/>
            <person name="Wilkins M.J."/>
            <person name="Karaoz U."/>
            <person name="Brodie E.L."/>
            <person name="Williams K.H."/>
            <person name="Hubbard S.S."/>
            <person name="Banfield J.F."/>
        </authorList>
    </citation>
    <scope>NUCLEOTIDE SEQUENCE [LARGE SCALE GENOMIC DNA]</scope>
</reference>
<keyword evidence="3" id="KW-0238">DNA-binding</keyword>
<dbReference type="PANTHER" id="PTHR30408">
    <property type="entry name" value="TYPE-1 RESTRICTION ENZYME ECOKI SPECIFICITY PROTEIN"/>
    <property type="match status" value="1"/>
</dbReference>
<comment type="caution">
    <text evidence="5">The sequence shown here is derived from an EMBL/GenBank/DDBJ whole genome shotgun (WGS) entry which is preliminary data.</text>
</comment>
<evidence type="ECO:0000313" key="5">
    <source>
        <dbReference type="EMBL" id="OGL46876.1"/>
    </source>
</evidence>
<keyword evidence="2" id="KW-0680">Restriction system</keyword>
<dbReference type="Proteomes" id="UP000178797">
    <property type="component" value="Unassembled WGS sequence"/>
</dbReference>
<protein>
    <recommendedName>
        <fullName evidence="4">Type I restriction modification DNA specificity domain-containing protein</fullName>
    </recommendedName>
</protein>
<dbReference type="InterPro" id="IPR000055">
    <property type="entry name" value="Restrct_endonuc_typeI_TRD"/>
</dbReference>
<dbReference type="GO" id="GO:0003677">
    <property type="term" value="F:DNA binding"/>
    <property type="evidence" value="ECO:0007669"/>
    <property type="project" value="UniProtKB-KW"/>
</dbReference>
<evidence type="ECO:0000313" key="6">
    <source>
        <dbReference type="Proteomes" id="UP000178797"/>
    </source>
</evidence>
<evidence type="ECO:0000256" key="3">
    <source>
        <dbReference type="ARBA" id="ARBA00023125"/>
    </source>
</evidence>
<dbReference type="InterPro" id="IPR044946">
    <property type="entry name" value="Restrct_endonuc_typeI_TRD_sf"/>
</dbReference>
<gene>
    <name evidence="5" type="ORF">A2W05_01670</name>
</gene>